<feature type="domain" description="Lipoyl-binding" evidence="8">
    <location>
        <begin position="2"/>
        <end position="77"/>
    </location>
</feature>
<proteinExistence type="inferred from homology"/>
<accession>A0A0F5I6W9</accession>
<evidence type="ECO:0000256" key="6">
    <source>
        <dbReference type="RuleBase" id="RU003423"/>
    </source>
</evidence>
<evidence type="ECO:0000259" key="9">
    <source>
        <dbReference type="PROSITE" id="PS51826"/>
    </source>
</evidence>
<evidence type="ECO:0000259" key="8">
    <source>
        <dbReference type="PROSITE" id="PS50968"/>
    </source>
</evidence>
<dbReference type="InterPro" id="IPR000089">
    <property type="entry name" value="Biotin_lipoyl"/>
</dbReference>
<dbReference type="OrthoDB" id="9805770at2"/>
<dbReference type="PANTHER" id="PTHR43178">
    <property type="entry name" value="DIHYDROLIPOAMIDE ACETYLTRANSFERASE COMPONENT OF PYRUVATE DEHYDROGENASE COMPLEX"/>
    <property type="match status" value="1"/>
</dbReference>
<dbReference type="Gene3D" id="4.10.320.10">
    <property type="entry name" value="E3-binding domain"/>
    <property type="match status" value="1"/>
</dbReference>
<evidence type="ECO:0000256" key="5">
    <source>
        <dbReference type="ARBA" id="ARBA00023315"/>
    </source>
</evidence>
<dbReference type="InterPro" id="IPR036625">
    <property type="entry name" value="E3-bd_dom_sf"/>
</dbReference>
<keyword evidence="3 6" id="KW-0808">Transferase</keyword>
<dbReference type="Proteomes" id="UP000031563">
    <property type="component" value="Unassembled WGS sequence"/>
</dbReference>
<dbReference type="FunFam" id="3.30.559.10:FF:000040">
    <property type="entry name" value="Dihydrolipoamide acetyltransferase component of pyruvate dehydrogenase complex"/>
    <property type="match status" value="1"/>
</dbReference>
<dbReference type="GO" id="GO:0005737">
    <property type="term" value="C:cytoplasm"/>
    <property type="evidence" value="ECO:0007669"/>
    <property type="project" value="TreeGrafter"/>
</dbReference>
<dbReference type="GO" id="GO:0016407">
    <property type="term" value="F:acetyltransferase activity"/>
    <property type="evidence" value="ECO:0007669"/>
    <property type="project" value="TreeGrafter"/>
</dbReference>
<dbReference type="PROSITE" id="PS51826">
    <property type="entry name" value="PSBD"/>
    <property type="match status" value="1"/>
</dbReference>
<dbReference type="PROSITE" id="PS50968">
    <property type="entry name" value="BIOTINYL_LIPOYL"/>
    <property type="match status" value="1"/>
</dbReference>
<evidence type="ECO:0000256" key="7">
    <source>
        <dbReference type="SAM" id="MobiDB-lite"/>
    </source>
</evidence>
<evidence type="ECO:0000256" key="1">
    <source>
        <dbReference type="ARBA" id="ARBA00001938"/>
    </source>
</evidence>
<organism evidence="10 11">
    <name type="scientific">Bacillus thermotolerans</name>
    <name type="common">Quasibacillus thermotolerans</name>
    <dbReference type="NCBI Taxonomy" id="1221996"/>
    <lineage>
        <taxon>Bacteria</taxon>
        <taxon>Bacillati</taxon>
        <taxon>Bacillota</taxon>
        <taxon>Bacilli</taxon>
        <taxon>Bacillales</taxon>
        <taxon>Bacillaceae</taxon>
        <taxon>Bacillus</taxon>
    </lineage>
</organism>
<dbReference type="Pfam" id="PF00364">
    <property type="entry name" value="Biotin_lipoyl"/>
    <property type="match status" value="1"/>
</dbReference>
<dbReference type="SUPFAM" id="SSF47005">
    <property type="entry name" value="Peripheral subunit-binding domain of 2-oxo acid dehydrogenase complex"/>
    <property type="match status" value="1"/>
</dbReference>
<dbReference type="Gene3D" id="2.40.50.100">
    <property type="match status" value="1"/>
</dbReference>
<dbReference type="Pfam" id="PF02817">
    <property type="entry name" value="E3_binding"/>
    <property type="match status" value="1"/>
</dbReference>
<dbReference type="EMBL" id="JWIR02000024">
    <property type="protein sequence ID" value="KKB41188.1"/>
    <property type="molecule type" value="Genomic_DNA"/>
</dbReference>
<dbReference type="SUPFAM" id="SSF51230">
    <property type="entry name" value="Single hybrid motif"/>
    <property type="match status" value="1"/>
</dbReference>
<evidence type="ECO:0000256" key="2">
    <source>
        <dbReference type="ARBA" id="ARBA00007317"/>
    </source>
</evidence>
<dbReference type="InterPro" id="IPR050743">
    <property type="entry name" value="2-oxoacid_DH_E2_comp"/>
</dbReference>
<dbReference type="InterPro" id="IPR001078">
    <property type="entry name" value="2-oxoacid_DH_actylTfrase"/>
</dbReference>
<evidence type="ECO:0000313" key="11">
    <source>
        <dbReference type="Proteomes" id="UP000031563"/>
    </source>
</evidence>
<feature type="region of interest" description="Disordered" evidence="7">
    <location>
        <begin position="79"/>
        <end position="98"/>
    </location>
</feature>
<dbReference type="STRING" id="1221996.QY95_00895"/>
<keyword evidence="11" id="KW-1185">Reference proteome</keyword>
<dbReference type="Gene3D" id="3.30.559.10">
    <property type="entry name" value="Chloramphenicol acetyltransferase-like domain"/>
    <property type="match status" value="1"/>
</dbReference>
<protein>
    <recommendedName>
        <fullName evidence="6">Dihydrolipoamide acetyltransferase component of pyruvate dehydrogenase complex</fullName>
        <ecNumber evidence="6">2.3.1.-</ecNumber>
    </recommendedName>
</protein>
<feature type="domain" description="Peripheral subunit-binding (PSBD)" evidence="9">
    <location>
        <begin position="126"/>
        <end position="163"/>
    </location>
</feature>
<dbReference type="EC" id="2.3.1.-" evidence="6"/>
<evidence type="ECO:0000313" key="10">
    <source>
        <dbReference type="EMBL" id="KKB41188.1"/>
    </source>
</evidence>
<keyword evidence="4 6" id="KW-0450">Lipoyl</keyword>
<comment type="similarity">
    <text evidence="2 6">Belongs to the 2-oxoacid dehydrogenase family.</text>
</comment>
<dbReference type="CDD" id="cd06849">
    <property type="entry name" value="lipoyl_domain"/>
    <property type="match status" value="1"/>
</dbReference>
<dbReference type="InterPro" id="IPR004167">
    <property type="entry name" value="PSBD"/>
</dbReference>
<comment type="caution">
    <text evidence="10">The sequence shown here is derived from an EMBL/GenBank/DDBJ whole genome shotgun (WGS) entry which is preliminary data.</text>
</comment>
<feature type="region of interest" description="Disordered" evidence="7">
    <location>
        <begin position="167"/>
        <end position="197"/>
    </location>
</feature>
<dbReference type="GO" id="GO:0031405">
    <property type="term" value="F:lipoic acid binding"/>
    <property type="evidence" value="ECO:0007669"/>
    <property type="project" value="TreeGrafter"/>
</dbReference>
<dbReference type="RefSeq" id="WP_040047530.1">
    <property type="nucleotide sequence ID" value="NZ_JWIR02000024.1"/>
</dbReference>
<evidence type="ECO:0000256" key="4">
    <source>
        <dbReference type="ARBA" id="ARBA00022823"/>
    </source>
</evidence>
<evidence type="ECO:0000256" key="3">
    <source>
        <dbReference type="ARBA" id="ARBA00022679"/>
    </source>
</evidence>
<gene>
    <name evidence="10" type="ORF">QY95_00895</name>
</gene>
<dbReference type="PANTHER" id="PTHR43178:SF5">
    <property type="entry name" value="LIPOAMIDE ACYLTRANSFERASE COMPONENT OF BRANCHED-CHAIN ALPHA-KETO ACID DEHYDROGENASE COMPLEX, MITOCHONDRIAL"/>
    <property type="match status" value="1"/>
</dbReference>
<name>A0A0F5I6W9_BACTR</name>
<comment type="cofactor">
    <cofactor evidence="1 6">
        <name>(R)-lipoate</name>
        <dbReference type="ChEBI" id="CHEBI:83088"/>
    </cofactor>
</comment>
<feature type="compositionally biased region" description="Low complexity" evidence="7">
    <location>
        <begin position="167"/>
        <end position="191"/>
    </location>
</feature>
<dbReference type="AlphaFoldDB" id="A0A0F5I6W9"/>
<keyword evidence="5 6" id="KW-0012">Acyltransferase</keyword>
<sequence length="420" mass="44886">MAVEVIMPKLGMAMKEGTVSTWNKKVGDKIEKGDLIASINSEKIEMELEAPADGSLLEITVAEGQGVPPGTVIGYIGQPGEKVSSPAGDADQPQAEKETAATLVAEKAEEKPVSFTAYAKSKNRVKISPVARKKAEAAGIDYKQLQGTGPGGRIVKADVERAIAANAAPSAQKQAKAQPAPAVQQAAPAEPNARREKVAGMRKVIADRMKASLQESAQLTMNMKVDVTEVFNLQKQLAETAQSHFDTKLSINDFISRAAVLALQKHPQMNSAYIEGEIHQFDSVHLGMAVALDNGLVVPVIQNAQNESLAQLAKKIKESAKRARQGELNQDEMSGSTFTITNLGAYGIEHFTPILNPPEAGILGVGAAVDTPVFRGEEVEKRSILPLSLTFDHRVLDGAPAAAFLKTIKQLLEEPFTMLL</sequence>
<dbReference type="Pfam" id="PF00198">
    <property type="entry name" value="2-oxoacid_dh"/>
    <property type="match status" value="1"/>
</dbReference>
<dbReference type="SUPFAM" id="SSF52777">
    <property type="entry name" value="CoA-dependent acyltransferases"/>
    <property type="match status" value="1"/>
</dbReference>
<reference evidence="10" key="1">
    <citation type="submission" date="2015-02" db="EMBL/GenBank/DDBJ databases">
        <title>Genome Assembly of Bacillaceae bacterium MTCC 8252.</title>
        <authorList>
            <person name="Verma A."/>
            <person name="Khatri I."/>
            <person name="Mual P."/>
            <person name="Subramanian S."/>
            <person name="Krishnamurthi S."/>
        </authorList>
    </citation>
    <scope>NUCLEOTIDE SEQUENCE [LARGE SCALE GENOMIC DNA]</scope>
    <source>
        <strain evidence="10">MTCC 8252</strain>
    </source>
</reference>
<dbReference type="InterPro" id="IPR011053">
    <property type="entry name" value="Single_hybrid_motif"/>
</dbReference>
<dbReference type="InterPro" id="IPR023213">
    <property type="entry name" value="CAT-like_dom_sf"/>
</dbReference>